<evidence type="ECO:0000313" key="1">
    <source>
        <dbReference type="EMBL" id="QCS44542.1"/>
    </source>
</evidence>
<proteinExistence type="predicted"/>
<dbReference type="InterPro" id="IPR048925">
    <property type="entry name" value="RdfA"/>
</dbReference>
<dbReference type="AlphaFoldDB" id="A0A4P8WMV7"/>
<dbReference type="OrthoDB" id="304916at2157"/>
<dbReference type="KEGG" id="nvr:FEJ81_19695"/>
<dbReference type="Proteomes" id="UP000302218">
    <property type="component" value="Plasmid pNVE500"/>
</dbReference>
<dbReference type="EMBL" id="CP040331">
    <property type="protein sequence ID" value="QCS44542.1"/>
    <property type="molecule type" value="Genomic_DNA"/>
</dbReference>
<dbReference type="Pfam" id="PF21811">
    <property type="entry name" value="RdfA"/>
    <property type="match status" value="1"/>
</dbReference>
<reference evidence="2" key="1">
    <citation type="submission" date="2019-05" db="EMBL/GenBank/DDBJ databases">
        <title>Genome sequence and methylation pattern of the halophilic Archaeon Natrinema versiforme BOL5-4.</title>
        <authorList>
            <person name="DasSarma P."/>
            <person name="Anton B.P."/>
            <person name="DasSarma S.L."/>
            <person name="Martinez F.L."/>
            <person name="Guzman D."/>
            <person name="Roberts R.J."/>
            <person name="DasSarma S."/>
        </authorList>
    </citation>
    <scope>NUCLEOTIDE SEQUENCE [LARGE SCALE GENOMIC DNA]</scope>
    <source>
        <strain evidence="2">BOL5-4</strain>
        <plasmid evidence="2">pnve500</plasmid>
    </source>
</reference>
<dbReference type="GeneID" id="40267547"/>
<name>A0A4P8WMV7_9EURY</name>
<organism evidence="1 2">
    <name type="scientific">Natrinema versiforme</name>
    <dbReference type="NCBI Taxonomy" id="88724"/>
    <lineage>
        <taxon>Archaea</taxon>
        <taxon>Methanobacteriati</taxon>
        <taxon>Methanobacteriota</taxon>
        <taxon>Stenosarchaea group</taxon>
        <taxon>Halobacteria</taxon>
        <taxon>Halobacteriales</taxon>
        <taxon>Natrialbaceae</taxon>
        <taxon>Natrinema</taxon>
    </lineage>
</organism>
<accession>A0A4P8WMV7</accession>
<gene>
    <name evidence="1" type="ORF">FEJ81_19695</name>
</gene>
<sequence length="204" mass="23597">MTQHNQPESTCTCKIGTLADAYELDSLYEELVARWTGAHSEEESVRTLADRFNQRLLRAEMRDANIELVEGRVENLYELLTDEDRLEAVRLEAQSTLERNGIDVDRLQNQFVSHQTMYRHFRNCLDVEKERNVLTTEKERDRIHSIQHRAESVVDDSVARLRDGGKLDIDEFEVLINFRISCEHCGTLHDVTDLLEAGGCDCQM</sequence>
<geneLocation type="plasmid" evidence="2">
    <name>pnve500</name>
</geneLocation>
<dbReference type="RefSeq" id="WP_138246970.1">
    <property type="nucleotide sequence ID" value="NZ_CP040331.1"/>
</dbReference>
<evidence type="ECO:0000313" key="2">
    <source>
        <dbReference type="Proteomes" id="UP000302218"/>
    </source>
</evidence>
<keyword evidence="1" id="KW-0614">Plasmid</keyword>
<protein>
    <submittedName>
        <fullName evidence="1">Uncharacterized protein</fullName>
    </submittedName>
</protein>